<dbReference type="AlphaFoldDB" id="A0A8S3DKQ2"/>
<dbReference type="Proteomes" id="UP000681720">
    <property type="component" value="Unassembled WGS sequence"/>
</dbReference>
<evidence type="ECO:0000313" key="2">
    <source>
        <dbReference type="EMBL" id="CAF5007804.1"/>
    </source>
</evidence>
<sequence>MLLNDVMQSMAWKVAAIANANYSVMIYNGQLDIIIAVPLTMEWV</sequence>
<evidence type="ECO:0000313" key="3">
    <source>
        <dbReference type="Proteomes" id="UP000681720"/>
    </source>
</evidence>
<dbReference type="EMBL" id="CAJOBJ010187776">
    <property type="protein sequence ID" value="CAF4942362.1"/>
    <property type="molecule type" value="Genomic_DNA"/>
</dbReference>
<dbReference type="EMBL" id="CAJOBJ010209876">
    <property type="protein sequence ID" value="CAF5007804.1"/>
    <property type="molecule type" value="Genomic_DNA"/>
</dbReference>
<evidence type="ECO:0000313" key="1">
    <source>
        <dbReference type="EMBL" id="CAF4942362.1"/>
    </source>
</evidence>
<comment type="caution">
    <text evidence="2">The sequence shown here is derived from an EMBL/GenBank/DDBJ whole genome shotgun (WGS) entry which is preliminary data.</text>
</comment>
<feature type="non-terminal residue" evidence="2">
    <location>
        <position position="1"/>
    </location>
</feature>
<dbReference type="SUPFAM" id="SSF53474">
    <property type="entry name" value="alpha/beta-Hydrolases"/>
    <property type="match status" value="1"/>
</dbReference>
<organism evidence="2 3">
    <name type="scientific">Rotaria magnacalcarata</name>
    <dbReference type="NCBI Taxonomy" id="392030"/>
    <lineage>
        <taxon>Eukaryota</taxon>
        <taxon>Metazoa</taxon>
        <taxon>Spiralia</taxon>
        <taxon>Gnathifera</taxon>
        <taxon>Rotifera</taxon>
        <taxon>Eurotatoria</taxon>
        <taxon>Bdelloidea</taxon>
        <taxon>Philodinida</taxon>
        <taxon>Philodinidae</taxon>
        <taxon>Rotaria</taxon>
    </lineage>
</organism>
<accession>A0A8S3DKQ2</accession>
<reference evidence="2" key="1">
    <citation type="submission" date="2021-02" db="EMBL/GenBank/DDBJ databases">
        <authorList>
            <person name="Nowell W R."/>
        </authorList>
    </citation>
    <scope>NUCLEOTIDE SEQUENCE</scope>
</reference>
<proteinExistence type="predicted"/>
<protein>
    <submittedName>
        <fullName evidence="2">Uncharacterized protein</fullName>
    </submittedName>
</protein>
<name>A0A8S3DKQ2_9BILA</name>
<dbReference type="InterPro" id="IPR029058">
    <property type="entry name" value="AB_hydrolase_fold"/>
</dbReference>
<gene>
    <name evidence="1" type="ORF">GIL414_LOCUS53886</name>
    <name evidence="2" type="ORF">GIL414_LOCUS57662</name>
</gene>
<dbReference type="Gene3D" id="3.40.50.1820">
    <property type="entry name" value="alpha/beta hydrolase"/>
    <property type="match status" value="1"/>
</dbReference>